<name>B1C8L8_9FIRM</name>
<dbReference type="GeneID" id="98000699"/>
<accession>B1C8L8</accession>
<organism evidence="1 2">
    <name type="scientific">Anaerofustis stercorihominis DSM 17244</name>
    <dbReference type="NCBI Taxonomy" id="445971"/>
    <lineage>
        <taxon>Bacteria</taxon>
        <taxon>Bacillati</taxon>
        <taxon>Bacillota</taxon>
        <taxon>Clostridia</taxon>
        <taxon>Eubacteriales</taxon>
        <taxon>Eubacteriaceae</taxon>
        <taxon>Anaerofustis</taxon>
    </lineage>
</organism>
<evidence type="ECO:0000313" key="2">
    <source>
        <dbReference type="Proteomes" id="UP000005178"/>
    </source>
</evidence>
<proteinExistence type="predicted"/>
<dbReference type="RefSeq" id="WP_007050398.1">
    <property type="nucleotide sequence ID" value="NZ_DS560019.1"/>
</dbReference>
<dbReference type="STRING" id="445971.ANASTE_01632"/>
<keyword evidence="2" id="KW-1185">Reference proteome</keyword>
<gene>
    <name evidence="1" type="ORF">ANASTE_01632</name>
</gene>
<reference evidence="1" key="1">
    <citation type="submission" date="2008-01" db="EMBL/GenBank/DDBJ databases">
        <authorList>
            <person name="Fulton L."/>
            <person name="Clifton S."/>
            <person name="Fulton B."/>
            <person name="Xu J."/>
            <person name="Minx P."/>
            <person name="Pepin K.H."/>
            <person name="Johnson M."/>
            <person name="Thiruvilangam P."/>
            <person name="Bhonagiri V."/>
            <person name="Nash W.E."/>
            <person name="Mardis E.R."/>
            <person name="Wilson R.K."/>
        </authorList>
    </citation>
    <scope>NUCLEOTIDE SEQUENCE [LARGE SCALE GENOMIC DNA]</scope>
    <source>
        <strain evidence="1">DSM 17244</strain>
    </source>
</reference>
<comment type="caution">
    <text evidence="1">The sequence shown here is derived from an EMBL/GenBank/DDBJ whole genome shotgun (WGS) entry which is preliminary data.</text>
</comment>
<protein>
    <submittedName>
        <fullName evidence="1">Uncharacterized protein</fullName>
    </submittedName>
</protein>
<dbReference type="EMBL" id="ABIL02000006">
    <property type="protein sequence ID" value="EDS71928.1"/>
    <property type="molecule type" value="Genomic_DNA"/>
</dbReference>
<dbReference type="HOGENOM" id="CLU_1891822_0_0_9"/>
<evidence type="ECO:0000313" key="1">
    <source>
        <dbReference type="EMBL" id="EDS71928.1"/>
    </source>
</evidence>
<dbReference type="AlphaFoldDB" id="B1C8L8"/>
<dbReference type="Proteomes" id="UP000005178">
    <property type="component" value="Unassembled WGS sequence"/>
</dbReference>
<reference evidence="1" key="2">
    <citation type="submission" date="2013-08" db="EMBL/GenBank/DDBJ databases">
        <title>Draft genome sequence of Anaerofustis stercorihominis (DSM 17244).</title>
        <authorList>
            <person name="Sudarsanam P."/>
            <person name="Ley R."/>
            <person name="Guruge J."/>
            <person name="Turnbaugh P.J."/>
            <person name="Mahowald M."/>
            <person name="Liep D."/>
            <person name="Gordon J."/>
        </authorList>
    </citation>
    <scope>NUCLEOTIDE SEQUENCE</scope>
    <source>
        <strain evidence="1">DSM 17244</strain>
    </source>
</reference>
<sequence length="134" mass="16281">MNKNKKRIIYLFLIIIICMICFRFCDSFTEVTNLILDNHYVISLSDDENDLKELRYYKEEVDYNNINEKIDYSIIIKPCNILSYYHNEIKICLRINQDNKIIYKIIDKKTKNIKLQSKMSSQIKWEYIEGIMFK</sequence>